<feature type="transmembrane region" description="Helical" evidence="1">
    <location>
        <begin position="125"/>
        <end position="146"/>
    </location>
</feature>
<keyword evidence="1" id="KW-1133">Transmembrane helix</keyword>
<feature type="transmembrane region" description="Helical" evidence="1">
    <location>
        <begin position="185"/>
        <end position="207"/>
    </location>
</feature>
<reference evidence="2 3" key="1">
    <citation type="submission" date="2023-07" db="EMBL/GenBank/DDBJ databases">
        <authorList>
            <person name="Girao M."/>
            <person name="Carvalho M.F."/>
        </authorList>
    </citation>
    <scope>NUCLEOTIDE SEQUENCE [LARGE SCALE GENOMIC DNA]</scope>
    <source>
        <strain evidence="2 3">YIM65754</strain>
    </source>
</reference>
<dbReference type="EMBL" id="JAUTXY010000004">
    <property type="protein sequence ID" value="MEE2057985.1"/>
    <property type="molecule type" value="Genomic_DNA"/>
</dbReference>
<evidence type="ECO:0000313" key="2">
    <source>
        <dbReference type="EMBL" id="MEE2057985.1"/>
    </source>
</evidence>
<accession>A0ABU7L8X2</accession>
<comment type="caution">
    <text evidence="2">The sequence shown here is derived from an EMBL/GenBank/DDBJ whole genome shotgun (WGS) entry which is preliminary data.</text>
</comment>
<organism evidence="2 3">
    <name type="scientific">Rhodococcus artemisiae</name>
    <dbReference type="NCBI Taxonomy" id="714159"/>
    <lineage>
        <taxon>Bacteria</taxon>
        <taxon>Bacillati</taxon>
        <taxon>Actinomycetota</taxon>
        <taxon>Actinomycetes</taxon>
        <taxon>Mycobacteriales</taxon>
        <taxon>Nocardiaceae</taxon>
        <taxon>Rhodococcus</taxon>
    </lineage>
</organism>
<keyword evidence="3" id="KW-1185">Reference proteome</keyword>
<dbReference type="InterPro" id="IPR046264">
    <property type="entry name" value="DUF6297"/>
</dbReference>
<sequence length="458" mass="47545">MALTDIPGAIPSVRVVQSVRRGFERTHTPPTHREGMIVVSVLGVYVCGGLVWWLATRPPTALAESILFAGQEGWNQTWGWAAFAILTSLSTLATRSLGPVTTVSNTAWWVLSTPVDRGALLRARVLAALSIGALVGAVEGRLAAFIGALEGWVPFTVFGMCIGIAVVAFGILVQCRVLPVWTLRAMAGVFAVLGGAASALAITSVTVAMTTAWIPVVVVGAAVVSAGAAAVSLCGRIGLADMTVGSHMTAAASASITALDLSVLTGAAEQRAWQRIARRPSRALPTSRTWALICSDALRLRRRPSSFLYVAGAVFAGWVLAAVLSPTAAVIAHLALVFAVAVAFSGGLRDLSANSGLRAMLGAHDRALRVPLMTVPAGVAAATTILTAPLVAADLLVMTLVLVGACAAAYRVRTHPYTDYDGLILDTAVGQIPVDLIRQRMRGPDVLAVTALLLLLVS</sequence>
<feature type="transmembrane region" description="Helical" evidence="1">
    <location>
        <begin position="35"/>
        <end position="55"/>
    </location>
</feature>
<evidence type="ECO:0000313" key="3">
    <source>
        <dbReference type="Proteomes" id="UP001336020"/>
    </source>
</evidence>
<gene>
    <name evidence="2" type="ORF">Q7514_10670</name>
</gene>
<keyword evidence="1" id="KW-0812">Transmembrane</keyword>
<feature type="transmembrane region" description="Helical" evidence="1">
    <location>
        <begin position="392"/>
        <end position="410"/>
    </location>
</feature>
<feature type="transmembrane region" description="Helical" evidence="1">
    <location>
        <begin position="213"/>
        <end position="239"/>
    </location>
</feature>
<protein>
    <submittedName>
        <fullName evidence="2">DUF6297 family protein</fullName>
    </submittedName>
</protein>
<evidence type="ECO:0000256" key="1">
    <source>
        <dbReference type="SAM" id="Phobius"/>
    </source>
</evidence>
<feature type="transmembrane region" description="Helical" evidence="1">
    <location>
        <begin position="152"/>
        <end position="173"/>
    </location>
</feature>
<dbReference type="RefSeq" id="WP_330133224.1">
    <property type="nucleotide sequence ID" value="NZ_JAUTXY010000004.1"/>
</dbReference>
<dbReference type="Proteomes" id="UP001336020">
    <property type="component" value="Unassembled WGS sequence"/>
</dbReference>
<feature type="transmembrane region" description="Helical" evidence="1">
    <location>
        <begin position="330"/>
        <end position="348"/>
    </location>
</feature>
<proteinExistence type="predicted"/>
<dbReference type="Pfam" id="PF19814">
    <property type="entry name" value="DUF6297"/>
    <property type="match status" value="1"/>
</dbReference>
<feature type="transmembrane region" description="Helical" evidence="1">
    <location>
        <begin position="307"/>
        <end position="324"/>
    </location>
</feature>
<keyword evidence="1" id="KW-0472">Membrane</keyword>
<feature type="transmembrane region" description="Helical" evidence="1">
    <location>
        <begin position="368"/>
        <end position="386"/>
    </location>
</feature>
<name>A0ABU7L8X2_9NOCA</name>